<keyword evidence="8" id="KW-1185">Reference proteome</keyword>
<comment type="similarity">
    <text evidence="2">Belongs to the BA14k family.</text>
</comment>
<keyword evidence="5" id="KW-0430">Lectin</keyword>
<protein>
    <recommendedName>
        <fullName evidence="3">Lectin-like protein BA14k</fullName>
    </recommendedName>
</protein>
<reference evidence="7 8" key="1">
    <citation type="journal article" date="2016" name="Int. J. Syst. Evol. Microbiol.">
        <title>Labrenzia salina sp. nov., isolated from the rhizosphere of the halophyte Arthrocnemum macrostachyum.</title>
        <authorList>
            <person name="Camacho M."/>
            <person name="Redondo-Gomez S."/>
            <person name="Rodriguez-Llorente I."/>
            <person name="Rohde M."/>
            <person name="Sproer C."/>
            <person name="Schumann P."/>
            <person name="Klenk H.P."/>
            <person name="Montero-Calasanz M.D.C."/>
        </authorList>
    </citation>
    <scope>NUCLEOTIDE SEQUENCE [LARGE SCALE GENOMIC DNA]</scope>
    <source>
        <strain evidence="7 8">DSM 29163</strain>
    </source>
</reference>
<comment type="subcellular location">
    <subcellularLocation>
        <location evidence="1">Membrane</location>
        <topology evidence="1">Single-pass membrane protein</topology>
    </subcellularLocation>
</comment>
<evidence type="ECO:0000256" key="5">
    <source>
        <dbReference type="ARBA" id="ARBA00022734"/>
    </source>
</evidence>
<dbReference type="Pfam" id="PF07886">
    <property type="entry name" value="BA14K"/>
    <property type="match status" value="1"/>
</dbReference>
<accession>A0ABT3QYV8</accession>
<name>A0ABT3QYV8_9HYPH</name>
<evidence type="ECO:0000256" key="2">
    <source>
        <dbReference type="ARBA" id="ARBA00010270"/>
    </source>
</evidence>
<dbReference type="RefSeq" id="WP_265967085.1">
    <property type="nucleotide sequence ID" value="NZ_JBHSVO010000001.1"/>
</dbReference>
<comment type="function">
    <text evidence="6">Has immunoglobulin-binding and hemagglutination properties, and can bind to mannose. Essential for virulence. May be involved in LPS biosynthesis or polysaccharide transport.</text>
</comment>
<evidence type="ECO:0000313" key="7">
    <source>
        <dbReference type="EMBL" id="MCX2722142.1"/>
    </source>
</evidence>
<dbReference type="Proteomes" id="UP001300261">
    <property type="component" value="Unassembled WGS sequence"/>
</dbReference>
<dbReference type="InterPro" id="IPR012413">
    <property type="entry name" value="BA14K"/>
</dbReference>
<gene>
    <name evidence="7" type="ORF">ON753_06940</name>
</gene>
<evidence type="ECO:0000256" key="3">
    <source>
        <dbReference type="ARBA" id="ARBA00020552"/>
    </source>
</evidence>
<proteinExistence type="inferred from homology"/>
<keyword evidence="4" id="KW-0472">Membrane</keyword>
<organism evidence="7 8">
    <name type="scientific">Roseibium salinum</name>
    <dbReference type="NCBI Taxonomy" id="1604349"/>
    <lineage>
        <taxon>Bacteria</taxon>
        <taxon>Pseudomonadati</taxon>
        <taxon>Pseudomonadota</taxon>
        <taxon>Alphaproteobacteria</taxon>
        <taxon>Hyphomicrobiales</taxon>
        <taxon>Stappiaceae</taxon>
        <taxon>Roseibium</taxon>
    </lineage>
</organism>
<evidence type="ECO:0000313" key="8">
    <source>
        <dbReference type="Proteomes" id="UP001300261"/>
    </source>
</evidence>
<sequence>MPAPRYVPPPRYGRGLSQAHYRWCDNRYRSYRGYDNTFQPYNGPRKPCVSPYWP</sequence>
<dbReference type="EMBL" id="JAPEVI010000003">
    <property type="protein sequence ID" value="MCX2722142.1"/>
    <property type="molecule type" value="Genomic_DNA"/>
</dbReference>
<keyword evidence="4" id="KW-1003">Cell membrane</keyword>
<evidence type="ECO:0000256" key="6">
    <source>
        <dbReference type="ARBA" id="ARBA00025321"/>
    </source>
</evidence>
<evidence type="ECO:0000256" key="4">
    <source>
        <dbReference type="ARBA" id="ARBA00022475"/>
    </source>
</evidence>
<comment type="caution">
    <text evidence="7">The sequence shown here is derived from an EMBL/GenBank/DDBJ whole genome shotgun (WGS) entry which is preliminary data.</text>
</comment>
<evidence type="ECO:0000256" key="1">
    <source>
        <dbReference type="ARBA" id="ARBA00004167"/>
    </source>
</evidence>